<feature type="chain" id="PRO_5047149536" evidence="3">
    <location>
        <begin position="20"/>
        <end position="232"/>
    </location>
</feature>
<evidence type="ECO:0000313" key="4">
    <source>
        <dbReference type="EMBL" id="MFJ1269636.1"/>
    </source>
</evidence>
<feature type="signal peptide" evidence="3">
    <location>
        <begin position="1"/>
        <end position="19"/>
    </location>
</feature>
<feature type="region of interest" description="Disordered" evidence="2">
    <location>
        <begin position="129"/>
        <end position="232"/>
    </location>
</feature>
<dbReference type="Pfam" id="PF00515">
    <property type="entry name" value="TPR_1"/>
    <property type="match status" value="1"/>
</dbReference>
<evidence type="ECO:0000256" key="1">
    <source>
        <dbReference type="PROSITE-ProRule" id="PRU00339"/>
    </source>
</evidence>
<evidence type="ECO:0000256" key="3">
    <source>
        <dbReference type="SAM" id="SignalP"/>
    </source>
</evidence>
<dbReference type="PROSITE" id="PS50005">
    <property type="entry name" value="TPR"/>
    <property type="match status" value="1"/>
</dbReference>
<dbReference type="RefSeq" id="WP_400188454.1">
    <property type="nucleotide sequence ID" value="NZ_JBGORX010000008.1"/>
</dbReference>
<dbReference type="SUPFAM" id="SSF48452">
    <property type="entry name" value="TPR-like"/>
    <property type="match status" value="1"/>
</dbReference>
<organism evidence="4 5">
    <name type="scientific">Legionella lytica</name>
    <dbReference type="NCBI Taxonomy" id="96232"/>
    <lineage>
        <taxon>Bacteria</taxon>
        <taxon>Pseudomonadati</taxon>
        <taxon>Pseudomonadota</taxon>
        <taxon>Gammaproteobacteria</taxon>
        <taxon>Legionellales</taxon>
        <taxon>Legionellaceae</taxon>
        <taxon>Legionella</taxon>
    </lineage>
</organism>
<keyword evidence="1" id="KW-0802">TPR repeat</keyword>
<keyword evidence="5" id="KW-1185">Reference proteome</keyword>
<sequence length="232" mass="27736">MMRYLILLFTSFLSLSAQAWQWQDLWSTADQQGQELMSKQLYKEAGATFNRNDWAAAAAYRAGDYQKASELYQKQQDEQGYYNQGNALAHLGKYKEAIAAYDKALAKNPENQDALVNRKLLEKLLKQNPEQKNPNQQKQDQQKQDQQKQDQQKQDQQKQDQQKQDQQKQDQQKQDQQKQEQQKQDQQKQDQQKQEQQKQDQQKQDQQKQDQQKQDQQKQDQQKQDQQKQDQQ</sequence>
<proteinExistence type="predicted"/>
<gene>
    <name evidence="4" type="ORF">ACD661_13810</name>
</gene>
<feature type="compositionally biased region" description="Basic and acidic residues" evidence="2">
    <location>
        <begin position="140"/>
        <end position="232"/>
    </location>
</feature>
<evidence type="ECO:0000313" key="5">
    <source>
        <dbReference type="Proteomes" id="UP001615550"/>
    </source>
</evidence>
<dbReference type="Gene3D" id="1.25.40.10">
    <property type="entry name" value="Tetratricopeptide repeat domain"/>
    <property type="match status" value="1"/>
</dbReference>
<feature type="non-terminal residue" evidence="4">
    <location>
        <position position="232"/>
    </location>
</feature>
<dbReference type="EMBL" id="JBGORX010000008">
    <property type="protein sequence ID" value="MFJ1269636.1"/>
    <property type="molecule type" value="Genomic_DNA"/>
</dbReference>
<dbReference type="Proteomes" id="UP001615550">
    <property type="component" value="Unassembled WGS sequence"/>
</dbReference>
<reference evidence="4 5" key="1">
    <citation type="submission" date="2024-08" db="EMBL/GenBank/DDBJ databases">
        <title>Draft Genome Sequence of Legionella lytica strain DSB2004, Isolated From a Fire Sprinkler System.</title>
        <authorList>
            <person name="Everhart A.D."/>
            <person name="Kidane D.T."/>
            <person name="Farone A.L."/>
            <person name="Farone M.B."/>
        </authorList>
    </citation>
    <scope>NUCLEOTIDE SEQUENCE [LARGE SCALE GENOMIC DNA]</scope>
    <source>
        <strain evidence="4 5">DSB2004</strain>
    </source>
</reference>
<dbReference type="PROSITE" id="PS50293">
    <property type="entry name" value="TPR_REGION"/>
    <property type="match status" value="1"/>
</dbReference>
<evidence type="ECO:0000256" key="2">
    <source>
        <dbReference type="SAM" id="MobiDB-lite"/>
    </source>
</evidence>
<protein>
    <submittedName>
        <fullName evidence="4">Tetratricopeptide repeat protein</fullName>
    </submittedName>
</protein>
<accession>A0ABW8DCS9</accession>
<keyword evidence="3" id="KW-0732">Signal</keyword>
<name>A0ABW8DCS9_9GAMM</name>
<feature type="repeat" description="TPR" evidence="1">
    <location>
        <begin position="78"/>
        <end position="111"/>
    </location>
</feature>
<dbReference type="InterPro" id="IPR019734">
    <property type="entry name" value="TPR_rpt"/>
</dbReference>
<dbReference type="InterPro" id="IPR011990">
    <property type="entry name" value="TPR-like_helical_dom_sf"/>
</dbReference>
<comment type="caution">
    <text evidence="4">The sequence shown here is derived from an EMBL/GenBank/DDBJ whole genome shotgun (WGS) entry which is preliminary data.</text>
</comment>
<dbReference type="SMART" id="SM00028">
    <property type="entry name" value="TPR"/>
    <property type="match status" value="1"/>
</dbReference>